<feature type="signal peptide" evidence="2">
    <location>
        <begin position="1"/>
        <end position="21"/>
    </location>
</feature>
<protein>
    <submittedName>
        <fullName evidence="3">Copper amine oxidase</fullName>
    </submittedName>
</protein>
<feature type="coiled-coil region" evidence="1">
    <location>
        <begin position="155"/>
        <end position="182"/>
    </location>
</feature>
<dbReference type="Proteomes" id="UP001177943">
    <property type="component" value="Chromosome"/>
</dbReference>
<proteinExistence type="predicted"/>
<evidence type="ECO:0000313" key="4">
    <source>
        <dbReference type="Proteomes" id="UP001177943"/>
    </source>
</evidence>
<evidence type="ECO:0000313" key="3">
    <source>
        <dbReference type="EMBL" id="WHX50561.1"/>
    </source>
</evidence>
<name>A0AA95L2I6_9BACL</name>
<dbReference type="AlphaFoldDB" id="A0AA95L2I6"/>
<evidence type="ECO:0000256" key="2">
    <source>
        <dbReference type="SAM" id="SignalP"/>
    </source>
</evidence>
<evidence type="ECO:0000256" key="1">
    <source>
        <dbReference type="SAM" id="Coils"/>
    </source>
</evidence>
<reference evidence="3" key="1">
    <citation type="submission" date="2023-05" db="EMBL/GenBank/DDBJ databases">
        <title>Comparative genomics of Bacillaceae isolates and their secondary metabolite potential.</title>
        <authorList>
            <person name="Song L."/>
            <person name="Nielsen L.J."/>
            <person name="Mohite O."/>
            <person name="Xu X."/>
            <person name="Weber T."/>
            <person name="Kovacs A.T."/>
        </authorList>
    </citation>
    <scope>NUCLEOTIDE SEQUENCE</scope>
    <source>
        <strain evidence="3">B2_4</strain>
    </source>
</reference>
<dbReference type="EMBL" id="CP126084">
    <property type="protein sequence ID" value="WHX50561.1"/>
    <property type="molecule type" value="Genomic_DNA"/>
</dbReference>
<accession>A0AA95L2I6</accession>
<keyword evidence="1" id="KW-0175">Coiled coil</keyword>
<feature type="chain" id="PRO_5041725197" evidence="2">
    <location>
        <begin position="22"/>
        <end position="188"/>
    </location>
</feature>
<sequence>MKKWVSIAAAFLLGVVVTLSAGDVSAQVKSLIGKKVTGEYTVFVNGVELADKGAIIDSKANVPARALSEAMGADVQVSGKVITITTDQSGTDSAPGTLPSTDNPYVGQPEASLEKIKSGLENDTLKVLGSERSEILADIEILKTSGINGEPSPGLEAKEKQLEQYNADIKKYTEELRLVNEALQLLEK</sequence>
<organism evidence="3 4">
    <name type="scientific">Paenibacillus woosongensis</name>
    <dbReference type="NCBI Taxonomy" id="307580"/>
    <lineage>
        <taxon>Bacteria</taxon>
        <taxon>Bacillati</taxon>
        <taxon>Bacillota</taxon>
        <taxon>Bacilli</taxon>
        <taxon>Bacillales</taxon>
        <taxon>Paenibacillaceae</taxon>
        <taxon>Paenibacillus</taxon>
    </lineage>
</organism>
<keyword evidence="2" id="KW-0732">Signal</keyword>
<dbReference type="RefSeq" id="WP_283927622.1">
    <property type="nucleotide sequence ID" value="NZ_CP126084.1"/>
</dbReference>
<gene>
    <name evidence="3" type="ORF">QNH46_07915</name>
</gene>
<dbReference type="KEGG" id="pwn:QNH46_07915"/>